<accession>A0A411YDI0</accession>
<dbReference type="KEGG" id="erz:ER308_06835"/>
<dbReference type="OrthoDB" id="5245200at2"/>
<proteinExistence type="predicted"/>
<keyword evidence="1" id="KW-1133">Transmembrane helix</keyword>
<name>A0A411YDI0_9ACTN</name>
<dbReference type="Proteomes" id="UP000291469">
    <property type="component" value="Chromosome"/>
</dbReference>
<organism evidence="2 3">
    <name type="scientific">Egibacter rhizosphaerae</name>
    <dbReference type="NCBI Taxonomy" id="1670831"/>
    <lineage>
        <taxon>Bacteria</taxon>
        <taxon>Bacillati</taxon>
        <taxon>Actinomycetota</taxon>
        <taxon>Nitriliruptoria</taxon>
        <taxon>Egibacterales</taxon>
        <taxon>Egibacteraceae</taxon>
        <taxon>Egibacter</taxon>
    </lineage>
</organism>
<dbReference type="AlphaFoldDB" id="A0A411YDI0"/>
<evidence type="ECO:0000313" key="3">
    <source>
        <dbReference type="Proteomes" id="UP000291469"/>
    </source>
</evidence>
<keyword evidence="1" id="KW-0812">Transmembrane</keyword>
<keyword evidence="3" id="KW-1185">Reference proteome</keyword>
<keyword evidence="1" id="KW-0472">Membrane</keyword>
<sequence>MPARRLGVRFSDLLAVLGVLALVLSLLAVLVAPAATAEVDDEELEEFEEEEVEPPDFEEVCAEDQPGADYCPETYEEPSWFRWLTRPLLIIGFILVTVLATAYLVYQPRFAREDEEEGASR</sequence>
<protein>
    <submittedName>
        <fullName evidence="2">Uncharacterized protein</fullName>
    </submittedName>
</protein>
<gene>
    <name evidence="2" type="ORF">ER308_06835</name>
</gene>
<evidence type="ECO:0000313" key="2">
    <source>
        <dbReference type="EMBL" id="QBI19284.1"/>
    </source>
</evidence>
<evidence type="ECO:0000256" key="1">
    <source>
        <dbReference type="SAM" id="Phobius"/>
    </source>
</evidence>
<reference evidence="2 3" key="1">
    <citation type="submission" date="2019-01" db="EMBL/GenBank/DDBJ databases">
        <title>Egibacter rhizosphaerae EGI 80759T.</title>
        <authorList>
            <person name="Chen D.-D."/>
            <person name="Tian Y."/>
            <person name="Jiao J.-Y."/>
            <person name="Zhang X.-T."/>
            <person name="Zhang Y.-G."/>
            <person name="Zhang Y."/>
            <person name="Xiao M."/>
            <person name="Shu W.-S."/>
            <person name="Li W.-J."/>
        </authorList>
    </citation>
    <scope>NUCLEOTIDE SEQUENCE [LARGE SCALE GENOMIC DNA]</scope>
    <source>
        <strain evidence="2 3">EGI 80759</strain>
    </source>
</reference>
<dbReference type="EMBL" id="CP036402">
    <property type="protein sequence ID" value="QBI19284.1"/>
    <property type="molecule type" value="Genomic_DNA"/>
</dbReference>
<dbReference type="RefSeq" id="WP_131154281.1">
    <property type="nucleotide sequence ID" value="NZ_CP036402.1"/>
</dbReference>
<feature type="transmembrane region" description="Helical" evidence="1">
    <location>
        <begin position="88"/>
        <end position="106"/>
    </location>
</feature>